<sequence length="243" mass="24593">MDTEQTRILAHPRPVRPFARAAVGIALIAAVTAGAAACGTGTTAAAAPGSSAAPVGLSSSQTSLRGPDPYAYLPKVPAFRLTSTTVRNGQPLPAAQLSKMFKVPGGQDISPQLTWSGFPKATKSFVVSMYDPQAPTGSGFWHWVVIDIPATTTSLLLDAGAPSSRTLPPGAVQLADDAGVHQYVGGAPPAGSGTHDYYITVTALDVSATGLPSTASPAYAGFAIGPHTLARATIVCPTRASGS</sequence>
<dbReference type="Gene3D" id="3.90.280.10">
    <property type="entry name" value="PEBP-like"/>
    <property type="match status" value="1"/>
</dbReference>
<accession>A0A931FF84</accession>
<dbReference type="PANTHER" id="PTHR30289">
    <property type="entry name" value="UNCHARACTERIZED PROTEIN YBCL-RELATED"/>
    <property type="match status" value="1"/>
</dbReference>
<dbReference type="Proteomes" id="UP000657385">
    <property type="component" value="Unassembled WGS sequence"/>
</dbReference>
<dbReference type="EMBL" id="JADPRT010000011">
    <property type="protein sequence ID" value="MBF9071358.1"/>
    <property type="molecule type" value="Genomic_DNA"/>
</dbReference>
<name>A0A931FF84_9ACTN</name>
<feature type="chain" id="PRO_5038822357" evidence="2">
    <location>
        <begin position="36"/>
        <end position="243"/>
    </location>
</feature>
<evidence type="ECO:0000256" key="2">
    <source>
        <dbReference type="SAM" id="SignalP"/>
    </source>
</evidence>
<dbReference type="InterPro" id="IPR008914">
    <property type="entry name" value="PEBP"/>
</dbReference>
<keyword evidence="4" id="KW-1185">Reference proteome</keyword>
<dbReference type="PANTHER" id="PTHR30289:SF1">
    <property type="entry name" value="PEBP (PHOSPHATIDYLETHANOLAMINE-BINDING PROTEIN) FAMILY PROTEIN"/>
    <property type="match status" value="1"/>
</dbReference>
<dbReference type="InterPro" id="IPR036610">
    <property type="entry name" value="PEBP-like_sf"/>
</dbReference>
<dbReference type="Pfam" id="PF01161">
    <property type="entry name" value="PBP"/>
    <property type="match status" value="1"/>
</dbReference>
<evidence type="ECO:0000313" key="3">
    <source>
        <dbReference type="EMBL" id="MBF9071358.1"/>
    </source>
</evidence>
<gene>
    <name evidence="3" type="ORF">I2501_25385</name>
</gene>
<proteinExistence type="inferred from homology"/>
<comment type="similarity">
    <text evidence="1">Belongs to the UPF0098 family.</text>
</comment>
<evidence type="ECO:0000313" key="4">
    <source>
        <dbReference type="Proteomes" id="UP000657385"/>
    </source>
</evidence>
<dbReference type="NCBIfam" id="TIGR00481">
    <property type="entry name" value="YbhB/YbcL family Raf kinase inhibitor-like protein"/>
    <property type="match status" value="1"/>
</dbReference>
<protein>
    <submittedName>
        <fullName evidence="3">YbhB/YbcL family Raf kinase inhibitor-like protein</fullName>
    </submittedName>
</protein>
<dbReference type="AlphaFoldDB" id="A0A931FF84"/>
<comment type="caution">
    <text evidence="3">The sequence shown here is derived from an EMBL/GenBank/DDBJ whole genome shotgun (WGS) entry which is preliminary data.</text>
</comment>
<organism evidence="3 4">
    <name type="scientific">Streptacidiphilus fuscans</name>
    <dbReference type="NCBI Taxonomy" id="2789292"/>
    <lineage>
        <taxon>Bacteria</taxon>
        <taxon>Bacillati</taxon>
        <taxon>Actinomycetota</taxon>
        <taxon>Actinomycetes</taxon>
        <taxon>Kitasatosporales</taxon>
        <taxon>Streptomycetaceae</taxon>
        <taxon>Streptacidiphilus</taxon>
    </lineage>
</organism>
<dbReference type="SUPFAM" id="SSF49777">
    <property type="entry name" value="PEBP-like"/>
    <property type="match status" value="1"/>
</dbReference>
<keyword evidence="2" id="KW-0732">Signal</keyword>
<dbReference type="InterPro" id="IPR005247">
    <property type="entry name" value="YbhB_YbcL/LppC-like"/>
</dbReference>
<evidence type="ECO:0000256" key="1">
    <source>
        <dbReference type="ARBA" id="ARBA00007120"/>
    </source>
</evidence>
<dbReference type="RefSeq" id="WP_196196508.1">
    <property type="nucleotide sequence ID" value="NZ_JADPRT010000011.1"/>
</dbReference>
<reference evidence="3" key="1">
    <citation type="submission" date="2020-11" db="EMBL/GenBank/DDBJ databases">
        <title>Isolation and identification of active actinomycetes.</title>
        <authorList>
            <person name="Yu B."/>
        </authorList>
    </citation>
    <scope>NUCLEOTIDE SEQUENCE</scope>
    <source>
        <strain evidence="3">NEAU-YB345</strain>
    </source>
</reference>
<dbReference type="CDD" id="cd00865">
    <property type="entry name" value="PEBP_bact_arch"/>
    <property type="match status" value="1"/>
</dbReference>
<feature type="signal peptide" evidence="2">
    <location>
        <begin position="1"/>
        <end position="35"/>
    </location>
</feature>